<proteinExistence type="predicted"/>
<evidence type="ECO:0000313" key="2">
    <source>
        <dbReference type="Proteomes" id="UP001444661"/>
    </source>
</evidence>
<name>A0ABR1TYQ8_9PEZI</name>
<dbReference type="Proteomes" id="UP001444661">
    <property type="component" value="Unassembled WGS sequence"/>
</dbReference>
<protein>
    <submittedName>
        <fullName evidence="1">Uncharacterized protein</fullName>
    </submittedName>
</protein>
<sequence length="119" mass="13293">MADGGKAEIRYNNTILLGQSIDRLLAIHADAKADTGIDSNETLSIQSGTEPEDSDDKLEEELCANLVQAGGRPCYPVEMLDYARRNPKLCRQVLQPWVNYVPAGPRGWKVLLFERQLSY</sequence>
<organism evidence="1 2">
    <name type="scientific">Apiospora rasikravindrae</name>
    <dbReference type="NCBI Taxonomy" id="990691"/>
    <lineage>
        <taxon>Eukaryota</taxon>
        <taxon>Fungi</taxon>
        <taxon>Dikarya</taxon>
        <taxon>Ascomycota</taxon>
        <taxon>Pezizomycotina</taxon>
        <taxon>Sordariomycetes</taxon>
        <taxon>Xylariomycetidae</taxon>
        <taxon>Amphisphaeriales</taxon>
        <taxon>Apiosporaceae</taxon>
        <taxon>Apiospora</taxon>
    </lineage>
</organism>
<evidence type="ECO:0000313" key="1">
    <source>
        <dbReference type="EMBL" id="KAK8051713.1"/>
    </source>
</evidence>
<comment type="caution">
    <text evidence="1">The sequence shown here is derived from an EMBL/GenBank/DDBJ whole genome shotgun (WGS) entry which is preliminary data.</text>
</comment>
<dbReference type="EMBL" id="JAQQWK010000002">
    <property type="protein sequence ID" value="KAK8051713.1"/>
    <property type="molecule type" value="Genomic_DNA"/>
</dbReference>
<accession>A0ABR1TYQ8</accession>
<keyword evidence="2" id="KW-1185">Reference proteome</keyword>
<reference evidence="1 2" key="1">
    <citation type="submission" date="2023-01" db="EMBL/GenBank/DDBJ databases">
        <title>Analysis of 21 Apiospora genomes using comparative genomics revels a genus with tremendous synthesis potential of carbohydrate active enzymes and secondary metabolites.</title>
        <authorList>
            <person name="Sorensen T."/>
        </authorList>
    </citation>
    <scope>NUCLEOTIDE SEQUENCE [LARGE SCALE GENOMIC DNA]</scope>
    <source>
        <strain evidence="1 2">CBS 33761</strain>
    </source>
</reference>
<gene>
    <name evidence="1" type="ORF">PG993_003098</name>
</gene>